<evidence type="ECO:0000313" key="1">
    <source>
        <dbReference type="EMBL" id="VVC42905.1"/>
    </source>
</evidence>
<name>A0A5E4NIC7_9HEMI</name>
<dbReference type="EMBL" id="CABPRJ010002045">
    <property type="protein sequence ID" value="VVC42905.1"/>
    <property type="molecule type" value="Genomic_DNA"/>
</dbReference>
<dbReference type="PANTHER" id="PTHR45913">
    <property type="entry name" value="EPM2A-INTERACTING PROTEIN 1"/>
    <property type="match status" value="1"/>
</dbReference>
<proteinExistence type="predicted"/>
<sequence>MQFSSYSLMEFRNSIKDEYPDVSNKALGIIIPFGTSYLYETGKLLSTVTVLKSIYRSRLNVEKEKRVSVTTLITNFEKLINEKQAHCSH</sequence>
<evidence type="ECO:0000313" key="2">
    <source>
        <dbReference type="Proteomes" id="UP000325440"/>
    </source>
</evidence>
<dbReference type="AlphaFoldDB" id="A0A5E4NIC7"/>
<dbReference type="PANTHER" id="PTHR45913:SF19">
    <property type="entry name" value="LOW QUALITY PROTEIN: ZINC FINGER BED DOMAIN-CONTAINING PROTEIN 5-LIKE"/>
    <property type="match status" value="1"/>
</dbReference>
<accession>A0A5E4NIC7</accession>
<protein>
    <submittedName>
        <fullName evidence="1">Uncharacterized protein</fullName>
    </submittedName>
</protein>
<gene>
    <name evidence="1" type="ORF">CINCED_3A021634</name>
</gene>
<keyword evidence="2" id="KW-1185">Reference proteome</keyword>
<reference evidence="1 2" key="1">
    <citation type="submission" date="2019-08" db="EMBL/GenBank/DDBJ databases">
        <authorList>
            <person name="Alioto T."/>
            <person name="Alioto T."/>
            <person name="Gomez Garrido J."/>
        </authorList>
    </citation>
    <scope>NUCLEOTIDE SEQUENCE [LARGE SCALE GENOMIC DNA]</scope>
</reference>
<dbReference type="Proteomes" id="UP000325440">
    <property type="component" value="Unassembled WGS sequence"/>
</dbReference>
<organism evidence="1 2">
    <name type="scientific">Cinara cedri</name>
    <dbReference type="NCBI Taxonomy" id="506608"/>
    <lineage>
        <taxon>Eukaryota</taxon>
        <taxon>Metazoa</taxon>
        <taxon>Ecdysozoa</taxon>
        <taxon>Arthropoda</taxon>
        <taxon>Hexapoda</taxon>
        <taxon>Insecta</taxon>
        <taxon>Pterygota</taxon>
        <taxon>Neoptera</taxon>
        <taxon>Paraneoptera</taxon>
        <taxon>Hemiptera</taxon>
        <taxon>Sternorrhyncha</taxon>
        <taxon>Aphidomorpha</taxon>
        <taxon>Aphidoidea</taxon>
        <taxon>Aphididae</taxon>
        <taxon>Lachninae</taxon>
        <taxon>Cinara</taxon>
    </lineage>
</organism>
<dbReference type="OrthoDB" id="6603323at2759"/>